<evidence type="ECO:0000259" key="1">
    <source>
        <dbReference type="Pfam" id="PF13229"/>
    </source>
</evidence>
<dbReference type="EMBL" id="JACJQH010000002">
    <property type="protein sequence ID" value="MBD2194164.1"/>
    <property type="molecule type" value="Genomic_DNA"/>
</dbReference>
<protein>
    <submittedName>
        <fullName evidence="2">Right-handed parallel beta-helix repeat-containing protein</fullName>
    </submittedName>
</protein>
<feature type="domain" description="Right handed beta helix" evidence="1">
    <location>
        <begin position="212"/>
        <end position="281"/>
    </location>
</feature>
<sequence>MKVFLKVINFYRSVFGNEILITAVLVLTLAEVAVSQSVSPSMRVVVNSNQDGAIQADDVVTLREAIALVNGTLSIEQLSDREKTQVQSLGNNLSSRIEFNLPPQERAIAIQELLPPLASPGLLIDGTTQPGYDEAKSPVVAITPINNADVIRGFTVVADEVTIRGLSIYGFNARHGATASLPPADIFIAPLSEVFENKKHQNLSSTPPKDVVIENNWLGIAPDGSIPTKTSAFGISVFNSVGTTIQNNRIAHHDGSGIITSVRAENLQVKNNIITHNGLAGMPDAIRLEGIVNNTEITANSIQFNAGSGLYLFKPQGSVKIRDNTITNNGQQLQRAAIYLMGKGHEVVNNKITNQPGTGVTIAAYPQSQGNKIQNNQFAKLQGLSIDLVSQQNVGVIDYQQGDGVNPVHDSYQRHRQAGNFGIDAPSFLSREFFILQDESVTLDGLAAPDSVVEIYKVSETSGNIGTLNEAIATVNTDSDGRFSVKLGNLKEGERVSAIAIHSQYGTSEPADLALIRALK</sequence>
<dbReference type="InterPro" id="IPR012334">
    <property type="entry name" value="Pectin_lyas_fold"/>
</dbReference>
<name>A0ABR8A3K7_9CYAN</name>
<dbReference type="SMART" id="SM00710">
    <property type="entry name" value="PbH1"/>
    <property type="match status" value="5"/>
</dbReference>
<dbReference type="SUPFAM" id="SSF51126">
    <property type="entry name" value="Pectin lyase-like"/>
    <property type="match status" value="1"/>
</dbReference>
<dbReference type="Proteomes" id="UP000658514">
    <property type="component" value="Unassembled WGS sequence"/>
</dbReference>
<dbReference type="Pfam" id="PF13229">
    <property type="entry name" value="Beta_helix"/>
    <property type="match status" value="2"/>
</dbReference>
<dbReference type="InterPro" id="IPR011050">
    <property type="entry name" value="Pectin_lyase_fold/virulence"/>
</dbReference>
<evidence type="ECO:0000313" key="2">
    <source>
        <dbReference type="EMBL" id="MBD2194164.1"/>
    </source>
</evidence>
<feature type="domain" description="Right handed beta helix" evidence="1">
    <location>
        <begin position="294"/>
        <end position="391"/>
    </location>
</feature>
<dbReference type="Gene3D" id="2.160.20.10">
    <property type="entry name" value="Single-stranded right-handed beta-helix, Pectin lyase-like"/>
    <property type="match status" value="1"/>
</dbReference>
<organism evidence="2 3">
    <name type="scientific">Calothrix parietina FACHB-288</name>
    <dbReference type="NCBI Taxonomy" id="2692896"/>
    <lineage>
        <taxon>Bacteria</taxon>
        <taxon>Bacillati</taxon>
        <taxon>Cyanobacteriota</taxon>
        <taxon>Cyanophyceae</taxon>
        <taxon>Nostocales</taxon>
        <taxon>Calotrichaceae</taxon>
        <taxon>Calothrix</taxon>
    </lineage>
</organism>
<comment type="caution">
    <text evidence="2">The sequence shown here is derived from an EMBL/GenBank/DDBJ whole genome shotgun (WGS) entry which is preliminary data.</text>
</comment>
<accession>A0ABR8A3K7</accession>
<gene>
    <name evidence="2" type="ORF">H6G24_01470</name>
</gene>
<dbReference type="InterPro" id="IPR006626">
    <property type="entry name" value="PbH1"/>
</dbReference>
<dbReference type="InterPro" id="IPR039448">
    <property type="entry name" value="Beta_helix"/>
</dbReference>
<dbReference type="RefSeq" id="WP_190541485.1">
    <property type="nucleotide sequence ID" value="NZ_CAWPNO010000051.1"/>
</dbReference>
<proteinExistence type="predicted"/>
<reference evidence="2 3" key="1">
    <citation type="journal article" date="2020" name="ISME J.">
        <title>Comparative genomics reveals insights into cyanobacterial evolution and habitat adaptation.</title>
        <authorList>
            <person name="Chen M.Y."/>
            <person name="Teng W.K."/>
            <person name="Zhao L."/>
            <person name="Hu C.X."/>
            <person name="Zhou Y.K."/>
            <person name="Han B.P."/>
            <person name="Song L.R."/>
            <person name="Shu W.S."/>
        </authorList>
    </citation>
    <scope>NUCLEOTIDE SEQUENCE [LARGE SCALE GENOMIC DNA]</scope>
    <source>
        <strain evidence="2 3">FACHB-288</strain>
    </source>
</reference>
<keyword evidence="3" id="KW-1185">Reference proteome</keyword>
<evidence type="ECO:0000313" key="3">
    <source>
        <dbReference type="Proteomes" id="UP000658514"/>
    </source>
</evidence>